<dbReference type="InterPro" id="IPR036259">
    <property type="entry name" value="MFS_trans_sf"/>
</dbReference>
<feature type="region of interest" description="Disordered" evidence="5">
    <location>
        <begin position="1"/>
        <end position="33"/>
    </location>
</feature>
<dbReference type="PROSITE" id="PS00216">
    <property type="entry name" value="SUGAR_TRANSPORT_1"/>
    <property type="match status" value="1"/>
</dbReference>
<dbReference type="Pfam" id="PF07690">
    <property type="entry name" value="MFS_1"/>
    <property type="match status" value="1"/>
</dbReference>
<dbReference type="EMBL" id="MU251260">
    <property type="protein sequence ID" value="KAG9252824.1"/>
    <property type="molecule type" value="Genomic_DNA"/>
</dbReference>
<feature type="transmembrane region" description="Helical" evidence="6">
    <location>
        <begin position="392"/>
        <end position="412"/>
    </location>
</feature>
<keyword evidence="9" id="KW-1185">Reference proteome</keyword>
<feature type="transmembrane region" description="Helical" evidence="6">
    <location>
        <begin position="218"/>
        <end position="238"/>
    </location>
</feature>
<feature type="transmembrane region" description="Helical" evidence="6">
    <location>
        <begin position="128"/>
        <end position="149"/>
    </location>
</feature>
<feature type="transmembrane region" description="Helical" evidence="6">
    <location>
        <begin position="498"/>
        <end position="519"/>
    </location>
</feature>
<evidence type="ECO:0000256" key="5">
    <source>
        <dbReference type="SAM" id="MobiDB-lite"/>
    </source>
</evidence>
<feature type="transmembrane region" description="Helical" evidence="6">
    <location>
        <begin position="258"/>
        <end position="277"/>
    </location>
</feature>
<dbReference type="PROSITE" id="PS50850">
    <property type="entry name" value="MFS"/>
    <property type="match status" value="1"/>
</dbReference>
<evidence type="ECO:0000313" key="8">
    <source>
        <dbReference type="EMBL" id="KAG9252824.1"/>
    </source>
</evidence>
<evidence type="ECO:0000256" key="4">
    <source>
        <dbReference type="ARBA" id="ARBA00023136"/>
    </source>
</evidence>
<evidence type="ECO:0000259" key="7">
    <source>
        <dbReference type="PROSITE" id="PS50850"/>
    </source>
</evidence>
<gene>
    <name evidence="8" type="ORF">F5Z01DRAFT_187310</name>
</gene>
<name>A0A9P8CML0_9HYPO</name>
<dbReference type="GO" id="GO:0022857">
    <property type="term" value="F:transmembrane transporter activity"/>
    <property type="evidence" value="ECO:0007669"/>
    <property type="project" value="InterPro"/>
</dbReference>
<feature type="transmembrane region" description="Helical" evidence="6">
    <location>
        <begin position="360"/>
        <end position="380"/>
    </location>
</feature>
<dbReference type="CDD" id="cd17476">
    <property type="entry name" value="MFS_Amf1_MDR_like"/>
    <property type="match status" value="1"/>
</dbReference>
<feature type="transmembrane region" description="Helical" evidence="6">
    <location>
        <begin position="456"/>
        <end position="478"/>
    </location>
</feature>
<protein>
    <submittedName>
        <fullName evidence="8">MFS transporter</fullName>
    </submittedName>
</protein>
<dbReference type="Gene3D" id="1.20.1250.20">
    <property type="entry name" value="MFS general substrate transporter like domains"/>
    <property type="match status" value="1"/>
</dbReference>
<evidence type="ECO:0000313" key="9">
    <source>
        <dbReference type="Proteomes" id="UP000887229"/>
    </source>
</evidence>
<evidence type="ECO:0000256" key="6">
    <source>
        <dbReference type="SAM" id="Phobius"/>
    </source>
</evidence>
<feature type="transmembrane region" description="Helical" evidence="6">
    <location>
        <begin position="327"/>
        <end position="348"/>
    </location>
</feature>
<feature type="transmembrane region" description="Helical" evidence="6">
    <location>
        <begin position="283"/>
        <end position="307"/>
    </location>
</feature>
<dbReference type="RefSeq" id="XP_046116748.1">
    <property type="nucleotide sequence ID" value="XM_046257982.1"/>
</dbReference>
<dbReference type="InterPro" id="IPR005829">
    <property type="entry name" value="Sugar_transporter_CS"/>
</dbReference>
<feature type="transmembrane region" description="Helical" evidence="6">
    <location>
        <begin position="418"/>
        <end position="444"/>
    </location>
</feature>
<feature type="compositionally biased region" description="Basic and acidic residues" evidence="5">
    <location>
        <begin position="16"/>
        <end position="33"/>
    </location>
</feature>
<dbReference type="OrthoDB" id="2428527at2759"/>
<feature type="transmembrane region" description="Helical" evidence="6">
    <location>
        <begin position="188"/>
        <end position="212"/>
    </location>
</feature>
<dbReference type="GO" id="GO:0016020">
    <property type="term" value="C:membrane"/>
    <property type="evidence" value="ECO:0007669"/>
    <property type="project" value="UniProtKB-SubCell"/>
</dbReference>
<sequence length="536" mass="56469">MAAHESAATTVNDTPRSLHDHDDNDSNDDSHHQGEILANTASHASSVWAAQTMSFPREAIFVAVVCMAQLLTQSAYLGTLVLLRPIGESFGITSAPRLAWLVGGYSLTVGTFILFSGRLGDIFGYKRMLIIGYAWFSLWSVVAGLSVYANYTLAVFARVLQGIGPAICLPNALAIFGATYPPGHRKAMVFAFFGAVAPIGGVLGGVFGSLLALAWWPWANWAMAIVLAVLAVIAVWAVPPCPGARVLPKGLKAWCETLDVPGALAGVVALVLFNFAWTQAPISGWATATVLVPLVLGLALFGVFALFEFKYATRPLLPFSAVNSDVAFVLGAVACGWATFGIWTLYLVQILQNVRGLSPLLTVAWFSPVTIAGACAAIVTGKLLGPWQVRPALVMTMALAAFTTGVALTAFAPVDQVYWGQIFVSMLIMPFGMDMSFPAATLILSDAVGRKHQGIGASLVNTCVNYGIALGVGFAGTVDSQVHGPEDTKTGMLKGFRGGLYIGLGTAGLGLAICLVFLFKKSRPTFKDGGKSGEKA</sequence>
<accession>A0A9P8CML0</accession>
<evidence type="ECO:0000256" key="3">
    <source>
        <dbReference type="ARBA" id="ARBA00022989"/>
    </source>
</evidence>
<keyword evidence="3 6" id="KW-1133">Transmembrane helix</keyword>
<dbReference type="PANTHER" id="PTHR42718:SF1">
    <property type="entry name" value="LOW AFFINITY AMMONIUM TRANSPORTER"/>
    <property type="match status" value="1"/>
</dbReference>
<evidence type="ECO:0000256" key="1">
    <source>
        <dbReference type="ARBA" id="ARBA00004141"/>
    </source>
</evidence>
<dbReference type="AlphaFoldDB" id="A0A9P8CML0"/>
<dbReference type="Proteomes" id="UP000887229">
    <property type="component" value="Unassembled WGS sequence"/>
</dbReference>
<proteinExistence type="predicted"/>
<feature type="transmembrane region" description="Helical" evidence="6">
    <location>
        <begin position="98"/>
        <end position="116"/>
    </location>
</feature>
<evidence type="ECO:0000256" key="2">
    <source>
        <dbReference type="ARBA" id="ARBA00022692"/>
    </source>
</evidence>
<dbReference type="Gene3D" id="1.20.1720.10">
    <property type="entry name" value="Multidrug resistance protein D"/>
    <property type="match status" value="1"/>
</dbReference>
<organism evidence="8 9">
    <name type="scientific">Emericellopsis atlantica</name>
    <dbReference type="NCBI Taxonomy" id="2614577"/>
    <lineage>
        <taxon>Eukaryota</taxon>
        <taxon>Fungi</taxon>
        <taxon>Dikarya</taxon>
        <taxon>Ascomycota</taxon>
        <taxon>Pezizomycotina</taxon>
        <taxon>Sordariomycetes</taxon>
        <taxon>Hypocreomycetidae</taxon>
        <taxon>Hypocreales</taxon>
        <taxon>Bionectriaceae</taxon>
        <taxon>Emericellopsis</taxon>
    </lineage>
</organism>
<comment type="subcellular location">
    <subcellularLocation>
        <location evidence="1">Membrane</location>
        <topology evidence="1">Multi-pass membrane protein</topology>
    </subcellularLocation>
</comment>
<keyword evidence="4 6" id="KW-0472">Membrane</keyword>
<dbReference type="InterPro" id="IPR020846">
    <property type="entry name" value="MFS_dom"/>
</dbReference>
<dbReference type="GeneID" id="70288885"/>
<keyword evidence="2 6" id="KW-0812">Transmembrane</keyword>
<comment type="caution">
    <text evidence="8">The sequence shown here is derived from an EMBL/GenBank/DDBJ whole genome shotgun (WGS) entry which is preliminary data.</text>
</comment>
<dbReference type="SUPFAM" id="SSF103473">
    <property type="entry name" value="MFS general substrate transporter"/>
    <property type="match status" value="1"/>
</dbReference>
<dbReference type="InterPro" id="IPR011701">
    <property type="entry name" value="MFS"/>
</dbReference>
<dbReference type="PANTHER" id="PTHR42718">
    <property type="entry name" value="MAJOR FACILITATOR SUPERFAMILY MULTIDRUG TRANSPORTER MFSC"/>
    <property type="match status" value="1"/>
</dbReference>
<feature type="transmembrane region" description="Helical" evidence="6">
    <location>
        <begin position="155"/>
        <end position="176"/>
    </location>
</feature>
<feature type="domain" description="Major facilitator superfamily (MFS) profile" evidence="7">
    <location>
        <begin position="58"/>
        <end position="523"/>
    </location>
</feature>
<reference evidence="8" key="1">
    <citation type="journal article" date="2021" name="IMA Fungus">
        <title>Genomic characterization of three marine fungi, including Emericellopsis atlantica sp. nov. with signatures of a generalist lifestyle and marine biomass degradation.</title>
        <authorList>
            <person name="Hagestad O.C."/>
            <person name="Hou L."/>
            <person name="Andersen J.H."/>
            <person name="Hansen E.H."/>
            <person name="Altermark B."/>
            <person name="Li C."/>
            <person name="Kuhnert E."/>
            <person name="Cox R.J."/>
            <person name="Crous P.W."/>
            <person name="Spatafora J.W."/>
            <person name="Lail K."/>
            <person name="Amirebrahimi M."/>
            <person name="Lipzen A."/>
            <person name="Pangilinan J."/>
            <person name="Andreopoulos W."/>
            <person name="Hayes R.D."/>
            <person name="Ng V."/>
            <person name="Grigoriev I.V."/>
            <person name="Jackson S.A."/>
            <person name="Sutton T.D.S."/>
            <person name="Dobson A.D.W."/>
            <person name="Rama T."/>
        </authorList>
    </citation>
    <scope>NUCLEOTIDE SEQUENCE</scope>
    <source>
        <strain evidence="8">TS7</strain>
    </source>
</reference>
<feature type="transmembrane region" description="Helical" evidence="6">
    <location>
        <begin position="59"/>
        <end position="78"/>
    </location>
</feature>